<evidence type="ECO:0000259" key="1">
    <source>
        <dbReference type="Pfam" id="PF02010"/>
    </source>
</evidence>
<protein>
    <recommendedName>
        <fullName evidence="1">PKD/REJ-like domain-containing protein</fullName>
    </recommendedName>
</protein>
<feature type="domain" description="PKD/REJ-like" evidence="1">
    <location>
        <begin position="149"/>
        <end position="600"/>
    </location>
</feature>
<name>A0A433SV97_ELYCH</name>
<accession>A0A433SV97</accession>
<proteinExistence type="predicted"/>
<dbReference type="OrthoDB" id="10050421at2759"/>
<sequence>MYELIEGFQVVEANSKVKAFEQKLLNISFTRVGTDTCVYVDYGDGSKFIYSDSMIECTELAFSTVAASNRLPLTGLTQLSHSYSSDRLYDVIVTAKNAHSSFTVSVSFSITGLDCSKPSVSISEGSTVFTSPVTFKKSDIIRVRGLSVISCADNYQNTKSWRAEMIDPQTNTATGTVSLADVDTTKAELNLPSRFLDTGLYKVYYKMVMDEALGSVKFEAEAFTYIQVSQSALIGVMLRGGVSTVERGSGQTLTLAPLDFSTDPDVDSTVAQGITVSGWLCHEAGDKTTDCSALGFDHTNTPSSQSLSVPGPSVGKTYQITATLTKDSRTVETMVFLNVVSGTPPFIYIMPAVGSVYYQQSDGFKVLQSSRLALDCICENCNPTDSMAYLWEVYSSDYRWPDGWRLLSAEDMVDRVFGIDGEKSKQISIQDNLFEVFDSTLMKVECKLTTSSGSGTVSTRLEVNKPPVPGTCTVSPTERQITDEAAWTITVDGWTDVDRIEEYQFFSHTDDDTVDRQITSIETSSGSFKQAVKLSEGPEYLQYQQEIIVKVRDSLQATKTFSCGTIKVTPLPQTEIRALAKEITTNGLHTLKRIFAEGDQKTCSETSTNIVSLLNSDSKRTRSEYAGQKVASNFANSMYGAIDANRPSYMQTNPELYQAEVEHTMETERNDRAAVRKQLIADMSLLEANSVVAIQQVSSFFAEAVLYGDEIDQDSQLTVMDSLGNMTLLLTNPPEDVPSEYLEVAMENGVAAIGGIMDAAGNNGLQGTLSELEAATTDADWGEYDTDMDSSAENEELNAAADFAEALKIHTALVHKKRQAKTAELVRKKVSQALDMQAMSFSRYSVPGQTLVMNTRKMKMKMEKTDAKTLQGGTLTPPNSNGGEVVLPNTTLFSSMAADSPVVVTIAQATNHPLKYSTIAQGIAPESNFIMINLYDEQNSKMSVKNLP</sequence>
<reference evidence="2 3" key="1">
    <citation type="submission" date="2019-01" db="EMBL/GenBank/DDBJ databases">
        <title>A draft genome assembly of the solar-powered sea slug Elysia chlorotica.</title>
        <authorList>
            <person name="Cai H."/>
            <person name="Li Q."/>
            <person name="Fang X."/>
            <person name="Li J."/>
            <person name="Curtis N.E."/>
            <person name="Altenburger A."/>
            <person name="Shibata T."/>
            <person name="Feng M."/>
            <person name="Maeda T."/>
            <person name="Schwartz J.A."/>
            <person name="Shigenobu S."/>
            <person name="Lundholm N."/>
            <person name="Nishiyama T."/>
            <person name="Yang H."/>
            <person name="Hasebe M."/>
            <person name="Li S."/>
            <person name="Pierce S.K."/>
            <person name="Wang J."/>
        </authorList>
    </citation>
    <scope>NUCLEOTIDE SEQUENCE [LARGE SCALE GENOMIC DNA]</scope>
    <source>
        <strain evidence="2">EC2010</strain>
        <tissue evidence="2">Whole organism of an adult</tissue>
    </source>
</reference>
<dbReference type="EMBL" id="RQTK01000969">
    <property type="protein sequence ID" value="RUS73169.1"/>
    <property type="molecule type" value="Genomic_DNA"/>
</dbReference>
<dbReference type="InterPro" id="IPR002859">
    <property type="entry name" value="PKD/REJ-like"/>
</dbReference>
<evidence type="ECO:0000313" key="3">
    <source>
        <dbReference type="Proteomes" id="UP000271974"/>
    </source>
</evidence>
<dbReference type="Proteomes" id="UP000271974">
    <property type="component" value="Unassembled WGS sequence"/>
</dbReference>
<organism evidence="2 3">
    <name type="scientific">Elysia chlorotica</name>
    <name type="common">Eastern emerald elysia</name>
    <name type="synonym">Sea slug</name>
    <dbReference type="NCBI Taxonomy" id="188477"/>
    <lineage>
        <taxon>Eukaryota</taxon>
        <taxon>Metazoa</taxon>
        <taxon>Spiralia</taxon>
        <taxon>Lophotrochozoa</taxon>
        <taxon>Mollusca</taxon>
        <taxon>Gastropoda</taxon>
        <taxon>Heterobranchia</taxon>
        <taxon>Euthyneura</taxon>
        <taxon>Panpulmonata</taxon>
        <taxon>Sacoglossa</taxon>
        <taxon>Placobranchoidea</taxon>
        <taxon>Plakobranchidae</taxon>
        <taxon>Elysia</taxon>
    </lineage>
</organism>
<dbReference type="Pfam" id="PF02010">
    <property type="entry name" value="REJ"/>
    <property type="match status" value="1"/>
</dbReference>
<dbReference type="AlphaFoldDB" id="A0A433SV97"/>
<keyword evidence="3" id="KW-1185">Reference proteome</keyword>
<evidence type="ECO:0000313" key="2">
    <source>
        <dbReference type="EMBL" id="RUS73169.1"/>
    </source>
</evidence>
<dbReference type="STRING" id="188477.A0A433SV97"/>
<comment type="caution">
    <text evidence="2">The sequence shown here is derived from an EMBL/GenBank/DDBJ whole genome shotgun (WGS) entry which is preliminary data.</text>
</comment>
<gene>
    <name evidence="2" type="ORF">EGW08_019061</name>
</gene>